<dbReference type="Proteomes" id="UP000001784">
    <property type="component" value="Chromosome"/>
</dbReference>
<dbReference type="InterPro" id="IPR001482">
    <property type="entry name" value="T2SS/T4SS_dom"/>
</dbReference>
<name>A0LPI4_SYNFM</name>
<organism evidence="5 6">
    <name type="scientific">Syntrophobacter fumaroxidans (strain DSM 10017 / MPOB)</name>
    <dbReference type="NCBI Taxonomy" id="335543"/>
    <lineage>
        <taxon>Bacteria</taxon>
        <taxon>Pseudomonadati</taxon>
        <taxon>Thermodesulfobacteriota</taxon>
        <taxon>Syntrophobacteria</taxon>
        <taxon>Syntrophobacterales</taxon>
        <taxon>Syntrophobacteraceae</taxon>
        <taxon>Syntrophobacter</taxon>
    </lineage>
</organism>
<dbReference type="CDD" id="cd01129">
    <property type="entry name" value="PulE-GspE-like"/>
    <property type="match status" value="1"/>
</dbReference>
<dbReference type="Pfam" id="PF05157">
    <property type="entry name" value="MshEN"/>
    <property type="match status" value="1"/>
</dbReference>
<dbReference type="eggNOG" id="COG2804">
    <property type="taxonomic scope" value="Bacteria"/>
</dbReference>
<dbReference type="HOGENOM" id="CLU_013446_2_0_7"/>
<accession>A0LPI4</accession>
<dbReference type="EMBL" id="CP000478">
    <property type="protein sequence ID" value="ABK19336.1"/>
    <property type="molecule type" value="Genomic_DNA"/>
</dbReference>
<dbReference type="Gene3D" id="3.30.450.90">
    <property type="match status" value="1"/>
</dbReference>
<dbReference type="FunFam" id="3.40.50.300:FF:000398">
    <property type="entry name" value="Type IV pilus assembly ATPase PilB"/>
    <property type="match status" value="1"/>
</dbReference>
<dbReference type="FunFam" id="3.30.450.90:FF:000001">
    <property type="entry name" value="Type II secretion system ATPase GspE"/>
    <property type="match status" value="1"/>
</dbReference>
<evidence type="ECO:0000256" key="3">
    <source>
        <dbReference type="ARBA" id="ARBA00022840"/>
    </source>
</evidence>
<dbReference type="InterPro" id="IPR007831">
    <property type="entry name" value="T2SS_GspE_N"/>
</dbReference>
<dbReference type="InterPro" id="IPR037257">
    <property type="entry name" value="T2SS_E_N_sf"/>
</dbReference>
<dbReference type="RefSeq" id="WP_011700461.1">
    <property type="nucleotide sequence ID" value="NC_008554.1"/>
</dbReference>
<dbReference type="KEGG" id="sfu:Sfum_3666"/>
<dbReference type="GO" id="GO:0016887">
    <property type="term" value="F:ATP hydrolysis activity"/>
    <property type="evidence" value="ECO:0007669"/>
    <property type="project" value="TreeGrafter"/>
</dbReference>
<dbReference type="Gene3D" id="3.30.300.160">
    <property type="entry name" value="Type II secretion system, protein E, N-terminal domain"/>
    <property type="match status" value="1"/>
</dbReference>
<dbReference type="STRING" id="335543.Sfum_3666"/>
<dbReference type="PROSITE" id="PS00662">
    <property type="entry name" value="T2SP_E"/>
    <property type="match status" value="1"/>
</dbReference>
<evidence type="ECO:0000259" key="4">
    <source>
        <dbReference type="PROSITE" id="PS00662"/>
    </source>
</evidence>
<sequence length="566" mass="63068">MSESSSLLSAFRREFNLQEEQVCQLRDAYFMEGLPLADAFEQISVTDENRILRVLSQHFGIPLLEREDYPEKPVLLEGVSMVFLRKHAVLPIQIESGKVKVVVNNPLNLPVLNLLGGYFADMKLSLCLGQREEIRTAIDRLYGTAAREAEEQSRSGEGAVLNGSAFEEDLEHLRGLAQEAPIVRLVNVLISRALDMRASDIHFEPFERSFQVRCRVDGVLFDLDQPQKSMQAAIVSRLKLMANLNIAERRLPQDGKIKLKFGNREVDIRVSTVPTIYGESIVLRLLAQEGVEYNLANLGMDGEDLAYLEQLVERPFGMILVTGPTGSGKTTTLYGVLKKLNSVVRKIITVEDPVEYQINGINQIQVKPQINLTFANALRSLVRQDPDVLLIGEIRDKETADIAIESALTGHLVLSTLHTNDAPGAITRLRDIGIESFLMADSLLTVLAQRLVRVLCPHCKEPYTAREADWNRLNEIIPDLPRSLTLCQNKGCDRCGYTGFRGRQGIFEVLKVNESVRSAIVAGKDAGSIAPIAFESGYRPLLHHGYRKVIEGITTLSEVLRVTSLS</sequence>
<evidence type="ECO:0000313" key="6">
    <source>
        <dbReference type="Proteomes" id="UP000001784"/>
    </source>
</evidence>
<evidence type="ECO:0000256" key="1">
    <source>
        <dbReference type="ARBA" id="ARBA00006611"/>
    </source>
</evidence>
<dbReference type="PANTHER" id="PTHR30258">
    <property type="entry name" value="TYPE II SECRETION SYSTEM PROTEIN GSPE-RELATED"/>
    <property type="match status" value="1"/>
</dbReference>
<gene>
    <name evidence="5" type="ordered locus">Sfum_3666</name>
</gene>
<dbReference type="InParanoid" id="A0LPI4"/>
<proteinExistence type="inferred from homology"/>
<reference evidence="5 6" key="1">
    <citation type="submission" date="2006-10" db="EMBL/GenBank/DDBJ databases">
        <title>Complete sequence of Syntrophobacter fumaroxidans MPOB.</title>
        <authorList>
            <consortium name="US DOE Joint Genome Institute"/>
            <person name="Copeland A."/>
            <person name="Lucas S."/>
            <person name="Lapidus A."/>
            <person name="Barry K."/>
            <person name="Detter J.C."/>
            <person name="Glavina del Rio T."/>
            <person name="Hammon N."/>
            <person name="Israni S."/>
            <person name="Pitluck S."/>
            <person name="Goltsman E.G."/>
            <person name="Martinez M."/>
            <person name="Schmutz J."/>
            <person name="Larimer F."/>
            <person name="Land M."/>
            <person name="Hauser L."/>
            <person name="Kyrpides N."/>
            <person name="Kim E."/>
            <person name="Boone D.R."/>
            <person name="Brockman F."/>
            <person name="Culley D."/>
            <person name="Ferry J."/>
            <person name="Gunsalus R."/>
            <person name="McInerney M.J."/>
            <person name="Morrison M."/>
            <person name="Plugge C."/>
            <person name="Rohlin L."/>
            <person name="Scholten J."/>
            <person name="Sieber J."/>
            <person name="Stams A.J.M."/>
            <person name="Worm P."/>
            <person name="Henstra A.M."/>
            <person name="Richardson P."/>
        </authorList>
    </citation>
    <scope>NUCLEOTIDE SEQUENCE [LARGE SCALE GENOMIC DNA]</scope>
    <source>
        <strain evidence="6">DSM 10017 / MPOB</strain>
    </source>
</reference>
<dbReference type="GO" id="GO:0005524">
    <property type="term" value="F:ATP binding"/>
    <property type="evidence" value="ECO:0007669"/>
    <property type="project" value="UniProtKB-KW"/>
</dbReference>
<evidence type="ECO:0000256" key="2">
    <source>
        <dbReference type="ARBA" id="ARBA00022741"/>
    </source>
</evidence>
<dbReference type="InterPro" id="IPR003593">
    <property type="entry name" value="AAA+_ATPase"/>
</dbReference>
<evidence type="ECO:0000313" key="5">
    <source>
        <dbReference type="EMBL" id="ABK19336.1"/>
    </source>
</evidence>
<dbReference type="PANTHER" id="PTHR30258:SF2">
    <property type="entry name" value="COMG OPERON PROTEIN 1"/>
    <property type="match status" value="1"/>
</dbReference>
<dbReference type="SUPFAM" id="SSF160246">
    <property type="entry name" value="EspE N-terminal domain-like"/>
    <property type="match status" value="1"/>
</dbReference>
<dbReference type="Pfam" id="PF00437">
    <property type="entry name" value="T2SSE"/>
    <property type="match status" value="1"/>
</dbReference>
<keyword evidence="6" id="KW-1185">Reference proteome</keyword>
<dbReference type="GO" id="GO:0005886">
    <property type="term" value="C:plasma membrane"/>
    <property type="evidence" value="ECO:0007669"/>
    <property type="project" value="TreeGrafter"/>
</dbReference>
<dbReference type="FunCoup" id="A0LPI4">
    <property type="interactions" value="301"/>
</dbReference>
<protein>
    <submittedName>
        <fullName evidence="5">Type II secretion system protein E (GspE)</fullName>
    </submittedName>
</protein>
<dbReference type="Gene3D" id="3.40.50.300">
    <property type="entry name" value="P-loop containing nucleotide triphosphate hydrolases"/>
    <property type="match status" value="1"/>
</dbReference>
<dbReference type="AlphaFoldDB" id="A0LPI4"/>
<keyword evidence="2" id="KW-0547">Nucleotide-binding</keyword>
<dbReference type="InterPro" id="IPR027417">
    <property type="entry name" value="P-loop_NTPase"/>
</dbReference>
<comment type="similarity">
    <text evidence="1">Belongs to the GSP E family.</text>
</comment>
<feature type="domain" description="Bacterial type II secretion system protein E" evidence="4">
    <location>
        <begin position="382"/>
        <end position="396"/>
    </location>
</feature>
<keyword evidence="3" id="KW-0067">ATP-binding</keyword>
<dbReference type="SMART" id="SM00382">
    <property type="entry name" value="AAA"/>
    <property type="match status" value="1"/>
</dbReference>
<dbReference type="SUPFAM" id="SSF52540">
    <property type="entry name" value="P-loop containing nucleoside triphosphate hydrolases"/>
    <property type="match status" value="1"/>
</dbReference>